<organism evidence="3 4">
    <name type="scientific">Diplodia seriata</name>
    <dbReference type="NCBI Taxonomy" id="420778"/>
    <lineage>
        <taxon>Eukaryota</taxon>
        <taxon>Fungi</taxon>
        <taxon>Dikarya</taxon>
        <taxon>Ascomycota</taxon>
        <taxon>Pezizomycotina</taxon>
        <taxon>Dothideomycetes</taxon>
        <taxon>Dothideomycetes incertae sedis</taxon>
        <taxon>Botryosphaeriales</taxon>
        <taxon>Botryosphaeriaceae</taxon>
        <taxon>Diplodia</taxon>
    </lineage>
</organism>
<name>A0ABR3CR51_9PEZI</name>
<feature type="compositionally biased region" description="Low complexity" evidence="2">
    <location>
        <begin position="754"/>
        <end position="764"/>
    </location>
</feature>
<feature type="compositionally biased region" description="Pro residues" evidence="2">
    <location>
        <begin position="637"/>
        <end position="648"/>
    </location>
</feature>
<dbReference type="RefSeq" id="XP_066636119.1">
    <property type="nucleotide sequence ID" value="XM_066773552.1"/>
</dbReference>
<feature type="compositionally biased region" description="Low complexity" evidence="2">
    <location>
        <begin position="597"/>
        <end position="607"/>
    </location>
</feature>
<feature type="region of interest" description="Disordered" evidence="2">
    <location>
        <begin position="1355"/>
        <end position="1381"/>
    </location>
</feature>
<feature type="compositionally biased region" description="Basic and acidic residues" evidence="2">
    <location>
        <begin position="1110"/>
        <end position="1121"/>
    </location>
</feature>
<feature type="compositionally biased region" description="Acidic residues" evidence="2">
    <location>
        <begin position="333"/>
        <end position="342"/>
    </location>
</feature>
<feature type="compositionally biased region" description="Basic and acidic residues" evidence="2">
    <location>
        <begin position="1081"/>
        <end position="1094"/>
    </location>
</feature>
<feature type="compositionally biased region" description="Basic and acidic residues" evidence="2">
    <location>
        <begin position="888"/>
        <end position="898"/>
    </location>
</feature>
<dbReference type="GeneID" id="92006151"/>
<comment type="caution">
    <text evidence="3">The sequence shown here is derived from an EMBL/GenBank/DDBJ whole genome shotgun (WGS) entry which is preliminary data.</text>
</comment>
<feature type="region of interest" description="Disordered" evidence="2">
    <location>
        <begin position="1465"/>
        <end position="1487"/>
    </location>
</feature>
<feature type="region of interest" description="Disordered" evidence="2">
    <location>
        <begin position="1715"/>
        <end position="1793"/>
    </location>
</feature>
<reference evidence="3 4" key="1">
    <citation type="submission" date="2024-02" db="EMBL/GenBank/DDBJ databases">
        <title>De novo assembly and annotation of 12 fungi associated with fruit tree decline syndrome in Ontario, Canada.</title>
        <authorList>
            <person name="Sulman M."/>
            <person name="Ellouze W."/>
            <person name="Ilyukhin E."/>
        </authorList>
    </citation>
    <scope>NUCLEOTIDE SEQUENCE [LARGE SCALE GENOMIC DNA]</scope>
    <source>
        <strain evidence="3 4">FDS-637</strain>
    </source>
</reference>
<feature type="compositionally biased region" description="Acidic residues" evidence="2">
    <location>
        <begin position="946"/>
        <end position="957"/>
    </location>
</feature>
<protein>
    <recommendedName>
        <fullName evidence="5">Myb-like domain-containing protein</fullName>
    </recommendedName>
</protein>
<feature type="compositionally biased region" description="Polar residues" evidence="2">
    <location>
        <begin position="1424"/>
        <end position="1437"/>
    </location>
</feature>
<feature type="compositionally biased region" description="Polar residues" evidence="2">
    <location>
        <begin position="1027"/>
        <end position="1056"/>
    </location>
</feature>
<dbReference type="EMBL" id="JAJVCZ030000002">
    <property type="protein sequence ID" value="KAL0263090.1"/>
    <property type="molecule type" value="Genomic_DNA"/>
</dbReference>
<evidence type="ECO:0000256" key="1">
    <source>
        <dbReference type="SAM" id="Coils"/>
    </source>
</evidence>
<feature type="region of interest" description="Disordered" evidence="2">
    <location>
        <begin position="938"/>
        <end position="960"/>
    </location>
</feature>
<feature type="compositionally biased region" description="Basic and acidic residues" evidence="2">
    <location>
        <begin position="190"/>
        <end position="204"/>
    </location>
</feature>
<feature type="region of interest" description="Disordered" evidence="2">
    <location>
        <begin position="333"/>
        <end position="910"/>
    </location>
</feature>
<feature type="region of interest" description="Disordered" evidence="2">
    <location>
        <begin position="1329"/>
        <end position="1348"/>
    </location>
</feature>
<feature type="compositionally biased region" description="Polar residues" evidence="2">
    <location>
        <begin position="500"/>
        <end position="512"/>
    </location>
</feature>
<feature type="compositionally biased region" description="Basic and acidic residues" evidence="2">
    <location>
        <begin position="410"/>
        <end position="421"/>
    </location>
</feature>
<dbReference type="Proteomes" id="UP001430584">
    <property type="component" value="Unassembled WGS sequence"/>
</dbReference>
<evidence type="ECO:0008006" key="5">
    <source>
        <dbReference type="Google" id="ProtNLM"/>
    </source>
</evidence>
<feature type="compositionally biased region" description="Basic and acidic residues" evidence="2">
    <location>
        <begin position="713"/>
        <end position="724"/>
    </location>
</feature>
<feature type="compositionally biased region" description="Low complexity" evidence="2">
    <location>
        <begin position="457"/>
        <end position="475"/>
    </location>
</feature>
<feature type="compositionally biased region" description="Pro residues" evidence="2">
    <location>
        <begin position="1745"/>
        <end position="1766"/>
    </location>
</feature>
<gene>
    <name evidence="3" type="ORF">SLS55_002066</name>
</gene>
<feature type="compositionally biased region" description="Acidic residues" evidence="2">
    <location>
        <begin position="1399"/>
        <end position="1411"/>
    </location>
</feature>
<feature type="compositionally biased region" description="Low complexity" evidence="2">
    <location>
        <begin position="1222"/>
        <end position="1250"/>
    </location>
</feature>
<feature type="region of interest" description="Disordered" evidence="2">
    <location>
        <begin position="1"/>
        <end position="207"/>
    </location>
</feature>
<feature type="compositionally biased region" description="Acidic residues" evidence="2">
    <location>
        <begin position="899"/>
        <end position="910"/>
    </location>
</feature>
<feature type="coiled-coil region" evidence="1">
    <location>
        <begin position="1831"/>
        <end position="1858"/>
    </location>
</feature>
<feature type="compositionally biased region" description="Basic and acidic residues" evidence="2">
    <location>
        <begin position="1329"/>
        <end position="1341"/>
    </location>
</feature>
<feature type="compositionally biased region" description="Pro residues" evidence="2">
    <location>
        <begin position="765"/>
        <end position="775"/>
    </location>
</feature>
<feature type="region of interest" description="Disordered" evidence="2">
    <location>
        <begin position="1027"/>
        <end position="1278"/>
    </location>
</feature>
<feature type="region of interest" description="Disordered" evidence="2">
    <location>
        <begin position="271"/>
        <end position="318"/>
    </location>
</feature>
<feature type="compositionally biased region" description="Low complexity" evidence="2">
    <location>
        <begin position="1465"/>
        <end position="1474"/>
    </location>
</feature>
<sequence>MDSEHPVPGQRYTHSDKWMVEDDMEDEAEESIRDHTDDVYSDEPDYTLPRSSQHNGHERQHMSNGGSYYMRGHGHHPSARGNYLPEPEYPSRNGYRSSPERRRNASPNERHRDPLARSSQKIDARKFKTFDDFSSQAASQRTQPLNGQLNPQLEVIDLCSDEDDDDDYQRPSAASRHARHGGNPSASKRRPSDLERSRQRERDNVIIADNIGPDYAIADAEYYRPRDRSRTRKRLKINDHNLAAARETYHIGVEDFNGRHRDAFVGSLAGVSKRPRSPEEVYYPSRPPTIQQAPKRQHRSDHWSEKHRSGMPPEGAIGQYVYHRRPPLVQAFMDEDSDEEEAWPLPDNKAPKKLSKARDDGSRDGQVQKGSILKKTTTSDLAAPERQTGRPPTVQHHHDKLSGISASQALRERARRERHENGVNNLFGDDDDDDDPPAAAAAAAANGYHHHQHHQLHQPPSTTTAFGATKSTTTGHPAPPLHPPPSPSPSTKFPPKQPAINKSLTSTRQLMQETARRIRESNTQEEYSKASSGASSSPFGTPTPRLGGGRLGGPPPRLLLKKVPASFSSSSSLSSVVKRKKERGGGGGGGGGVVDVSSAEETSSSESDGGGGRAGRRRGHGEQNGEKTAAASSPSLLPLPPPPPPPPTAASVAAASAKSSQATTHPLPAARRERTSNAAMIKKLLKQQGRAKKVEEPAAVTTSQKKPTAAAEASKESEAKEEKAAWQQALAALDAGVGGKKNTRDDGNGNGHTSPFSSALRRSSPLPPPHPPPPPRARENHAIDSVEKSRDDDVDAKSSSSSSDASEVEREDVMASVLEDARREKEKQKKLKEEGLRLKRLAYHERRAQQEREKGEMMADGGGKERVEKKKSAAKEGKQAKNKKKKTTVGERKVKSDEFVEEDDEDGGEDEAMIYANGLEGDDQELGFADELAEDGDQVDASIPEGDGELDDMDDLFNEPSDVATGQAVTCQENGDEAGHLETVGSMKGKEFDLPDEDLSDMISSLSSPARTSAPLDFLLPDTHIATNKNAGANNTQQTPSANTAVSNQAAEPTQETTGDSSPSAASTAATSQDVATNDTLQKKPAHEADKSNPEEPTSLQSMLAGATKEPAKDRNDDRSGARKPAPSGNAREAAQRNAARREQALANGPLKKHMQQPSSGNKLGGAGAGSTRPVGRPPKSSSSSAFMPAAKPKNLHAGATKNNNNLLPRESDLLPAKATKKTTTTNNTTTTTTTRRPAPRPTTTTTTTAPRHDPDDFGPLVDPNKTPTTPLSVLEEHDDKQLHHWREKGLAWAEIRILYAARTGKRFSAQGLRDRLKRVRRRWPELVATKDGDGGKKGGDDAGLIGLPAVVAAREREEREREEKEEEQQQPRLGGKKWDPNAYERYMANQQAMADFLTDGEGESGDDGDESTTTSDDSDDGKNNTTKQALSKTKTRTVTVIEPEPLDENEVWFQYHVTRKCWSTTTTSSSSSSSEEEAAEAEAAAAAEAEAPTYAIGPAAHTTLRAANAAAGDEIQRSRFGVAGIAPGCKSFSCEADDEGMLHYRVEHLEQKPVSGGARKGKRVTTTTTVVRVDVGRSLRAPGEGAGMGGGGDDVVGGGVGWLAKRQWVVCVEEVGTRTVVVVGGEGGVGGGESEGEGDIGSEHDGGDDGGSNHDDDGNSDDGNHDNVDNNIVDDVADDTTATATATDTTTAAAAAAPPTDPDFDDLFKNIDDLFLEPSSPQPNPEHPQQTTETNTNNHQPSPSSSPSPSPAPAAAAAPPPPPPEPAEEAVTAAPPSRSPHRRRPQKQPIITHHTTRILGAYTVRDAANRDAAAALLDACMPRRPHIDAIEAREAMRKELEARVDELEAEEGLFECSVEVPPATATTSGGSEVQAGAEGAEVVEVRVWVEEVGLGGPRNVV</sequence>
<evidence type="ECO:0000256" key="2">
    <source>
        <dbReference type="SAM" id="MobiDB-lite"/>
    </source>
</evidence>
<feature type="compositionally biased region" description="Low complexity" evidence="2">
    <location>
        <begin position="1728"/>
        <end position="1744"/>
    </location>
</feature>
<evidence type="ECO:0000313" key="4">
    <source>
        <dbReference type="Proteomes" id="UP001430584"/>
    </source>
</evidence>
<feature type="region of interest" description="Disordered" evidence="2">
    <location>
        <begin position="1399"/>
        <end position="1437"/>
    </location>
</feature>
<keyword evidence="4" id="KW-1185">Reference proteome</keyword>
<feature type="compositionally biased region" description="Polar residues" evidence="2">
    <location>
        <begin position="1002"/>
        <end position="1011"/>
    </location>
</feature>
<feature type="compositionally biased region" description="Basic and acidic residues" evidence="2">
    <location>
        <begin position="514"/>
        <end position="528"/>
    </location>
</feature>
<feature type="compositionally biased region" description="Basic and acidic residues" evidence="2">
    <location>
        <begin position="98"/>
        <end position="131"/>
    </location>
</feature>
<feature type="compositionally biased region" description="Low complexity" evidence="2">
    <location>
        <begin position="566"/>
        <end position="575"/>
    </location>
</feature>
<feature type="compositionally biased region" description="Basic and acidic residues" evidence="2">
    <location>
        <begin position="807"/>
        <end position="879"/>
    </location>
</feature>
<feature type="compositionally biased region" description="Low complexity" evidence="2">
    <location>
        <begin position="649"/>
        <end position="664"/>
    </location>
</feature>
<feature type="compositionally biased region" description="Low complexity" evidence="2">
    <location>
        <begin position="529"/>
        <end position="545"/>
    </location>
</feature>
<feature type="compositionally biased region" description="Gly residues" evidence="2">
    <location>
        <begin position="1625"/>
        <end position="1634"/>
    </location>
</feature>
<feature type="region of interest" description="Disordered" evidence="2">
    <location>
        <begin position="974"/>
        <end position="1015"/>
    </location>
</feature>
<feature type="compositionally biased region" description="Pro residues" evidence="2">
    <location>
        <begin position="477"/>
        <end position="488"/>
    </location>
</feature>
<feature type="compositionally biased region" description="Polar residues" evidence="2">
    <location>
        <begin position="132"/>
        <end position="151"/>
    </location>
</feature>
<feature type="compositionally biased region" description="Low complexity" evidence="2">
    <location>
        <begin position="1057"/>
        <end position="1077"/>
    </location>
</feature>
<evidence type="ECO:0000313" key="3">
    <source>
        <dbReference type="EMBL" id="KAL0263090.1"/>
    </source>
</evidence>
<feature type="compositionally biased region" description="Basic and acidic residues" evidence="2">
    <location>
        <begin position="1642"/>
        <end position="1669"/>
    </location>
</feature>
<feature type="compositionally biased region" description="Basic and acidic residues" evidence="2">
    <location>
        <begin position="776"/>
        <end position="791"/>
    </location>
</feature>
<keyword evidence="1" id="KW-0175">Coiled coil</keyword>
<accession>A0ABR3CR51</accession>
<proteinExistence type="predicted"/>
<feature type="region of interest" description="Disordered" evidence="2">
    <location>
        <begin position="1624"/>
        <end position="1673"/>
    </location>
</feature>